<evidence type="ECO:0000256" key="2">
    <source>
        <dbReference type="ARBA" id="ARBA00023315"/>
    </source>
</evidence>
<dbReference type="PANTHER" id="PTHR31896:SF64">
    <property type="entry name" value="TRICHOTHECENE 3-O-ACETYLTRANSFERASE"/>
    <property type="match status" value="1"/>
</dbReference>
<name>A0ABR3X4S4_9EURO</name>
<dbReference type="InterPro" id="IPR051283">
    <property type="entry name" value="Sec_Metabolite_Acyltrans"/>
</dbReference>
<evidence type="ECO:0000313" key="5">
    <source>
        <dbReference type="Proteomes" id="UP001583193"/>
    </source>
</evidence>
<reference evidence="4 5" key="1">
    <citation type="journal article" date="2024" name="IMA Fungus">
        <title>IMA Genome - F19 : A genome assembly and annotation guide to empower mycologists, including annotated draft genome sequences of Ceratocystis pirilliformis, Diaporthe australafricana, Fusarium ophioides, Paecilomyces lecythidis, and Sporothrix stenoceras.</title>
        <authorList>
            <person name="Aylward J."/>
            <person name="Wilson A.M."/>
            <person name="Visagie C.M."/>
            <person name="Spraker J."/>
            <person name="Barnes I."/>
            <person name="Buitendag C."/>
            <person name="Ceriani C."/>
            <person name="Del Mar Angel L."/>
            <person name="du Plessis D."/>
            <person name="Fuchs T."/>
            <person name="Gasser K."/>
            <person name="Kramer D."/>
            <person name="Li W."/>
            <person name="Munsamy K."/>
            <person name="Piso A."/>
            <person name="Price J.L."/>
            <person name="Sonnekus B."/>
            <person name="Thomas C."/>
            <person name="van der Nest A."/>
            <person name="van Dijk A."/>
            <person name="van Heerden A."/>
            <person name="van Vuuren N."/>
            <person name="Yilmaz N."/>
            <person name="Duong T.A."/>
            <person name="van der Merwe N.A."/>
            <person name="Wingfield M.J."/>
            <person name="Wingfield B.D."/>
        </authorList>
    </citation>
    <scope>NUCLEOTIDE SEQUENCE [LARGE SCALE GENOMIC DNA]</scope>
    <source>
        <strain evidence="4 5">CMW 18167</strain>
    </source>
</reference>
<evidence type="ECO:0000259" key="3">
    <source>
        <dbReference type="Pfam" id="PF22664"/>
    </source>
</evidence>
<accession>A0ABR3X4S4</accession>
<keyword evidence="1" id="KW-0808">Transferase</keyword>
<keyword evidence="2" id="KW-0012">Acyltransferase</keyword>
<organism evidence="4 5">
    <name type="scientific">Paecilomyces lecythidis</name>
    <dbReference type="NCBI Taxonomy" id="3004212"/>
    <lineage>
        <taxon>Eukaryota</taxon>
        <taxon>Fungi</taxon>
        <taxon>Dikarya</taxon>
        <taxon>Ascomycota</taxon>
        <taxon>Pezizomycotina</taxon>
        <taxon>Eurotiomycetes</taxon>
        <taxon>Eurotiomycetidae</taxon>
        <taxon>Eurotiales</taxon>
        <taxon>Thermoascaceae</taxon>
        <taxon>Paecilomyces</taxon>
    </lineage>
</organism>
<comment type="caution">
    <text evidence="4">The sequence shown here is derived from an EMBL/GenBank/DDBJ whole genome shotgun (WGS) entry which is preliminary data.</text>
</comment>
<sequence length="465" mass="51687">MGVSDTTESLESFYLDILGQQPKTNRLYTNITLCFPLPGDSDSPIKAIGETLTKGLERLSASFPWVAGKVVQDEDGNFKIQSFEKSPQFIYRDDHYGNPQDVPDWTILERAKFPFSMLDEPSIAPKKTVTVSNEESPTPVFLIQANLISRGLLLTFSAQHGSMDMRGQAQVMHLLAKACRDEPFTNLELHSGNMDRKNIIPLLNGSDLGPDRWIPMNTVSEGDKTKTFSMKSQQQPENDCTWAYFLFQDASLNTLKSIALTTTPLGGFVSTDDALSAFVWQSITRARLPHITKTNTIQYNSTLSRNVDVRRHFSIPDSYPGLVTTATIHTAAIDVLLQESLGTLAADLRSALNPTSLKHKTCRLATIISENKNSDMASFVPKGVPELDVRISSWAKENCSSLDFGFGKPVAVRRPRFREGAREGLVYFLPKSLDGEIAVGICLRNEDMEQLKTDQQFSKFGTFIG</sequence>
<evidence type="ECO:0000256" key="1">
    <source>
        <dbReference type="ARBA" id="ARBA00022679"/>
    </source>
</evidence>
<gene>
    <name evidence="4" type="ORF">Plec18167_007258</name>
</gene>
<proteinExistence type="predicted"/>
<feature type="domain" description="Trichothecene 3-O-acetyltransferase-like N-terminal" evidence="3">
    <location>
        <begin position="27"/>
        <end position="179"/>
    </location>
</feature>
<keyword evidence="5" id="KW-1185">Reference proteome</keyword>
<dbReference type="InterPro" id="IPR054710">
    <property type="entry name" value="Tri101-like_N"/>
</dbReference>
<dbReference type="Pfam" id="PF22664">
    <property type="entry name" value="TRI-like_N"/>
    <property type="match status" value="1"/>
</dbReference>
<dbReference type="EMBL" id="JAVDPF010000029">
    <property type="protein sequence ID" value="KAL1870951.1"/>
    <property type="molecule type" value="Genomic_DNA"/>
</dbReference>
<evidence type="ECO:0000313" key="4">
    <source>
        <dbReference type="EMBL" id="KAL1870951.1"/>
    </source>
</evidence>
<dbReference type="Proteomes" id="UP001583193">
    <property type="component" value="Unassembled WGS sequence"/>
</dbReference>
<protein>
    <recommendedName>
        <fullName evidence="3">Trichothecene 3-O-acetyltransferase-like N-terminal domain-containing protein</fullName>
    </recommendedName>
</protein>
<dbReference type="Gene3D" id="3.30.559.10">
    <property type="entry name" value="Chloramphenicol acetyltransferase-like domain"/>
    <property type="match status" value="2"/>
</dbReference>
<dbReference type="PANTHER" id="PTHR31896">
    <property type="entry name" value="FAMILY REGULATORY PROTEIN, PUTATIVE (AFU_ORTHOLOGUE AFUA_3G14730)-RELATED"/>
    <property type="match status" value="1"/>
</dbReference>
<dbReference type="InterPro" id="IPR023213">
    <property type="entry name" value="CAT-like_dom_sf"/>
</dbReference>